<dbReference type="PANTHER" id="PTHR35046">
    <property type="entry name" value="ZINC KNUCKLE (CCHC-TYPE) FAMILY PROTEIN"/>
    <property type="match status" value="1"/>
</dbReference>
<dbReference type="OrthoDB" id="1000991at2759"/>
<keyword evidence="2" id="KW-1185">Reference proteome</keyword>
<reference evidence="2" key="1">
    <citation type="journal article" date="2019" name="Plant Biotechnol. J.">
        <title>Genome sequencing of the Australian wild diploid species Gossypium australe highlights disease resistance and delayed gland morphogenesis.</title>
        <authorList>
            <person name="Cai Y."/>
            <person name="Cai X."/>
            <person name="Wang Q."/>
            <person name="Wang P."/>
            <person name="Zhang Y."/>
            <person name="Cai C."/>
            <person name="Xu Y."/>
            <person name="Wang K."/>
            <person name="Zhou Z."/>
            <person name="Wang C."/>
            <person name="Geng S."/>
            <person name="Li B."/>
            <person name="Dong Q."/>
            <person name="Hou Y."/>
            <person name="Wang H."/>
            <person name="Ai P."/>
            <person name="Liu Z."/>
            <person name="Yi F."/>
            <person name="Sun M."/>
            <person name="An G."/>
            <person name="Cheng J."/>
            <person name="Zhang Y."/>
            <person name="Shi Q."/>
            <person name="Xie Y."/>
            <person name="Shi X."/>
            <person name="Chang Y."/>
            <person name="Huang F."/>
            <person name="Chen Y."/>
            <person name="Hong S."/>
            <person name="Mi L."/>
            <person name="Sun Q."/>
            <person name="Zhang L."/>
            <person name="Zhou B."/>
            <person name="Peng R."/>
            <person name="Zhang X."/>
            <person name="Liu F."/>
        </authorList>
    </citation>
    <scope>NUCLEOTIDE SEQUENCE [LARGE SCALE GENOMIC DNA]</scope>
    <source>
        <strain evidence="2">cv. PA1801</strain>
    </source>
</reference>
<dbReference type="AlphaFoldDB" id="A0A5B6VPI8"/>
<dbReference type="InterPro" id="IPR036397">
    <property type="entry name" value="RNaseH_sf"/>
</dbReference>
<name>A0A5B6VPI8_9ROSI</name>
<dbReference type="EMBL" id="SMMG02000006">
    <property type="protein sequence ID" value="KAA3471070.1"/>
    <property type="molecule type" value="Genomic_DNA"/>
</dbReference>
<dbReference type="GO" id="GO:0003676">
    <property type="term" value="F:nucleic acid binding"/>
    <property type="evidence" value="ECO:0007669"/>
    <property type="project" value="InterPro"/>
</dbReference>
<dbReference type="InterPro" id="IPR012337">
    <property type="entry name" value="RNaseH-like_sf"/>
</dbReference>
<protein>
    <submittedName>
        <fullName evidence="1">Transposon Ty3-I Gag-Pol polyprotein</fullName>
    </submittedName>
</protein>
<evidence type="ECO:0000313" key="1">
    <source>
        <dbReference type="EMBL" id="KAA3471070.1"/>
    </source>
</evidence>
<dbReference type="SUPFAM" id="SSF53098">
    <property type="entry name" value="Ribonuclease H-like"/>
    <property type="match status" value="1"/>
</dbReference>
<accession>A0A5B6VPI8</accession>
<evidence type="ECO:0000313" key="2">
    <source>
        <dbReference type="Proteomes" id="UP000325315"/>
    </source>
</evidence>
<dbReference type="PANTHER" id="PTHR35046:SF9">
    <property type="entry name" value="RNA-DIRECTED DNA POLYMERASE"/>
    <property type="match status" value="1"/>
</dbReference>
<gene>
    <name evidence="1" type="ORF">EPI10_016725</name>
</gene>
<comment type="caution">
    <text evidence="1">The sequence shown here is derived from an EMBL/GenBank/DDBJ whole genome shotgun (WGS) entry which is preliminary data.</text>
</comment>
<dbReference type="Gene3D" id="3.30.420.10">
    <property type="entry name" value="Ribonuclease H-like superfamily/Ribonuclease H"/>
    <property type="match status" value="1"/>
</dbReference>
<organism evidence="1 2">
    <name type="scientific">Gossypium australe</name>
    <dbReference type="NCBI Taxonomy" id="47621"/>
    <lineage>
        <taxon>Eukaryota</taxon>
        <taxon>Viridiplantae</taxon>
        <taxon>Streptophyta</taxon>
        <taxon>Embryophyta</taxon>
        <taxon>Tracheophyta</taxon>
        <taxon>Spermatophyta</taxon>
        <taxon>Magnoliopsida</taxon>
        <taxon>eudicotyledons</taxon>
        <taxon>Gunneridae</taxon>
        <taxon>Pentapetalae</taxon>
        <taxon>rosids</taxon>
        <taxon>malvids</taxon>
        <taxon>Malvales</taxon>
        <taxon>Malvaceae</taxon>
        <taxon>Malvoideae</taxon>
        <taxon>Gossypium</taxon>
    </lineage>
</organism>
<proteinExistence type="predicted"/>
<sequence>MAHFIACHKTYDTLNVANLFFKEIIRLQGVPRTIVSDQDAKFLSHFLENLMGQVRHQAFVFYNVPPQMDGQTEVVNRAIIKKNLKTWEECLPHIKFAYNRPVHSATKHSPSEVVYGFNPLTPLDLVPLLSNQLVHVDGKRKADFVKQLHQRVKENIERRIEQYAHRVNKGLKQVVSIHIRKERFPKQRKPKVLPRGDDLPSDYGVNASFNVADLSHFLVGDDLGTNHHEEGGMMRAWPMS</sequence>
<dbReference type="Proteomes" id="UP000325315">
    <property type="component" value="Unassembled WGS sequence"/>
</dbReference>